<dbReference type="OrthoDB" id="941624at2759"/>
<dbReference type="KEGG" id="vde:111252909"/>
<evidence type="ECO:0000256" key="2">
    <source>
        <dbReference type="ARBA" id="ARBA00006218"/>
    </source>
</evidence>
<keyword evidence="4" id="KW-1185">Reference proteome</keyword>
<proteinExistence type="inferred from homology"/>
<dbReference type="GO" id="GO:0030008">
    <property type="term" value="C:TRAPP complex"/>
    <property type="evidence" value="ECO:0007669"/>
    <property type="project" value="TreeGrafter"/>
</dbReference>
<dbReference type="FunCoup" id="A0A7M7KMG2">
    <property type="interactions" value="311"/>
</dbReference>
<dbReference type="RefSeq" id="XP_022667289.1">
    <property type="nucleotide sequence ID" value="XM_022811554.1"/>
</dbReference>
<dbReference type="InterPro" id="IPR037992">
    <property type="entry name" value="TRAPPC6/Trs33"/>
</dbReference>
<dbReference type="GO" id="GO:0005802">
    <property type="term" value="C:trans-Golgi network"/>
    <property type="evidence" value="ECO:0007669"/>
    <property type="project" value="TreeGrafter"/>
</dbReference>
<dbReference type="SUPFAM" id="SSF111126">
    <property type="entry name" value="Ligand-binding domain in the NO signalling and Golgi transport"/>
    <property type="match status" value="1"/>
</dbReference>
<sequence>MKCSTSRLANTCLASKSYLAKLLIERSITSCLKSNKPISSWFLSYPVGTTIAGWSQLLQLFLLINGPSSPEAVLFELLYSQLPRCFAAGNNSSDNNSGDNLNTKVSKLEQIGFETGYRLVERLTKDCPRFKSELDIVKFICTEFWSALFKKQVDNLRTNYQGVYVLQDLRFRFLAAMSSSKQYMESTPCYLAFPCGLIRGALSNLGVTSVVTVEVTELPSCKFQIQAQPS</sequence>
<dbReference type="CDD" id="cd14944">
    <property type="entry name" value="TRAPPC6A_Trs33"/>
    <property type="match status" value="1"/>
</dbReference>
<dbReference type="GO" id="GO:0006888">
    <property type="term" value="P:endoplasmic reticulum to Golgi vesicle-mediated transport"/>
    <property type="evidence" value="ECO:0007669"/>
    <property type="project" value="TreeGrafter"/>
</dbReference>
<dbReference type="Gene3D" id="3.30.1380.20">
    <property type="entry name" value="Trafficking protein particle complex subunit 3"/>
    <property type="match status" value="1"/>
</dbReference>
<evidence type="ECO:0000256" key="1">
    <source>
        <dbReference type="ARBA" id="ARBA00004222"/>
    </source>
</evidence>
<dbReference type="InterPro" id="IPR024096">
    <property type="entry name" value="NO_sig/Golgi_transp_ligand-bd"/>
</dbReference>
<dbReference type="PANTHER" id="PTHR12817:SF0">
    <property type="entry name" value="GEO08327P1"/>
    <property type="match status" value="1"/>
</dbReference>
<dbReference type="AlphaFoldDB" id="A0A7M7KMG2"/>
<protein>
    <recommendedName>
        <fullName evidence="5">Trafficking protein particle complex subunit 6B</fullName>
    </recommendedName>
</protein>
<dbReference type="Proteomes" id="UP000594260">
    <property type="component" value="Unplaced"/>
</dbReference>
<evidence type="ECO:0000313" key="3">
    <source>
        <dbReference type="EnsemblMetazoa" id="XP_022667289"/>
    </source>
</evidence>
<dbReference type="PANTHER" id="PTHR12817">
    <property type="entry name" value="TRAFFICKING PROTEIN PARTICLE COMPLEX SUBUNIT 6B"/>
    <property type="match status" value="1"/>
</dbReference>
<evidence type="ECO:0008006" key="5">
    <source>
        <dbReference type="Google" id="ProtNLM"/>
    </source>
</evidence>
<name>A0A7M7KMG2_VARDE</name>
<comment type="subcellular location">
    <subcellularLocation>
        <location evidence="1">Golgi apparatus</location>
        <location evidence="1">cis-Golgi network</location>
    </subcellularLocation>
</comment>
<organism evidence="3 4">
    <name type="scientific">Varroa destructor</name>
    <name type="common">Honeybee mite</name>
    <dbReference type="NCBI Taxonomy" id="109461"/>
    <lineage>
        <taxon>Eukaryota</taxon>
        <taxon>Metazoa</taxon>
        <taxon>Ecdysozoa</taxon>
        <taxon>Arthropoda</taxon>
        <taxon>Chelicerata</taxon>
        <taxon>Arachnida</taxon>
        <taxon>Acari</taxon>
        <taxon>Parasitiformes</taxon>
        <taxon>Mesostigmata</taxon>
        <taxon>Gamasina</taxon>
        <taxon>Dermanyssoidea</taxon>
        <taxon>Varroidae</taxon>
        <taxon>Varroa</taxon>
    </lineage>
</organism>
<dbReference type="GO" id="GO:0005801">
    <property type="term" value="C:cis-Golgi network"/>
    <property type="evidence" value="ECO:0007669"/>
    <property type="project" value="TreeGrafter"/>
</dbReference>
<reference evidence="3" key="1">
    <citation type="submission" date="2021-01" db="UniProtKB">
        <authorList>
            <consortium name="EnsemblMetazoa"/>
        </authorList>
    </citation>
    <scope>IDENTIFICATION</scope>
</reference>
<dbReference type="EnsemblMetazoa" id="XM_022811554">
    <property type="protein sequence ID" value="XP_022667289"/>
    <property type="gene ID" value="LOC111252909"/>
</dbReference>
<accession>A0A7M7KMG2</accession>
<evidence type="ECO:0000313" key="4">
    <source>
        <dbReference type="Proteomes" id="UP000594260"/>
    </source>
</evidence>
<dbReference type="GeneID" id="111252909"/>
<dbReference type="InterPro" id="IPR007194">
    <property type="entry name" value="TRAPP_component"/>
</dbReference>
<comment type="similarity">
    <text evidence="2">Belongs to the TRAPP small subunits family. BET3 subfamily.</text>
</comment>
<dbReference type="Pfam" id="PF04051">
    <property type="entry name" value="TRAPP"/>
    <property type="match status" value="1"/>
</dbReference>
<dbReference type="InParanoid" id="A0A7M7KMG2"/>